<evidence type="ECO:0000256" key="5">
    <source>
        <dbReference type="SAM" id="Phobius"/>
    </source>
</evidence>
<dbReference type="PANTHER" id="PTHR43280">
    <property type="entry name" value="ARAC-FAMILY TRANSCRIPTIONAL REGULATOR"/>
    <property type="match status" value="1"/>
</dbReference>
<comment type="caution">
    <text evidence="8">The sequence shown here is derived from an EMBL/GenBank/DDBJ whole genome shotgun (WGS) entry which is preliminary data.</text>
</comment>
<dbReference type="InterPro" id="IPR019734">
    <property type="entry name" value="TPR_rpt"/>
</dbReference>
<protein>
    <submittedName>
        <fullName evidence="8">Helix-turn-helix domain-containing protein</fullName>
    </submittedName>
</protein>
<feature type="transmembrane region" description="Helical" evidence="5">
    <location>
        <begin position="389"/>
        <end position="410"/>
    </location>
</feature>
<dbReference type="Proteomes" id="UP000435036">
    <property type="component" value="Unassembled WGS sequence"/>
</dbReference>
<dbReference type="Gene3D" id="1.25.40.10">
    <property type="entry name" value="Tetratricopeptide repeat domain"/>
    <property type="match status" value="2"/>
</dbReference>
<dbReference type="SUPFAM" id="SSF46689">
    <property type="entry name" value="Homeodomain-like"/>
    <property type="match status" value="1"/>
</dbReference>
<reference evidence="8 9" key="1">
    <citation type="submission" date="2019-12" db="EMBL/GenBank/DDBJ databases">
        <authorList>
            <person name="Dong K."/>
        </authorList>
    </citation>
    <scope>NUCLEOTIDE SEQUENCE [LARGE SCALE GENOMIC DNA]</scope>
    <source>
        <strain evidence="8 9">JCM 31225</strain>
    </source>
</reference>
<dbReference type="GO" id="GO:0003700">
    <property type="term" value="F:DNA-binding transcription factor activity"/>
    <property type="evidence" value="ECO:0007669"/>
    <property type="project" value="InterPro"/>
</dbReference>
<dbReference type="Pfam" id="PF12833">
    <property type="entry name" value="HTH_18"/>
    <property type="match status" value="1"/>
</dbReference>
<feature type="signal peptide" evidence="6">
    <location>
        <begin position="1"/>
        <end position="27"/>
    </location>
</feature>
<dbReference type="Gene3D" id="1.10.10.60">
    <property type="entry name" value="Homeodomain-like"/>
    <property type="match status" value="2"/>
</dbReference>
<feature type="domain" description="HTH araC/xylS-type" evidence="7">
    <location>
        <begin position="470"/>
        <end position="574"/>
    </location>
</feature>
<evidence type="ECO:0000256" key="4">
    <source>
        <dbReference type="SAM" id="MobiDB-lite"/>
    </source>
</evidence>
<dbReference type="InterPro" id="IPR011990">
    <property type="entry name" value="TPR-like_helical_dom_sf"/>
</dbReference>
<gene>
    <name evidence="8" type="ORF">GQF63_00555</name>
</gene>
<dbReference type="PROSITE" id="PS01124">
    <property type="entry name" value="HTH_ARAC_FAMILY_2"/>
    <property type="match status" value="1"/>
</dbReference>
<dbReference type="AlphaFoldDB" id="A0A6N8KW56"/>
<dbReference type="PANTHER" id="PTHR43280:SF2">
    <property type="entry name" value="HTH-TYPE TRANSCRIPTIONAL REGULATOR EXSA"/>
    <property type="match status" value="1"/>
</dbReference>
<evidence type="ECO:0000259" key="7">
    <source>
        <dbReference type="PROSITE" id="PS01124"/>
    </source>
</evidence>
<dbReference type="InterPro" id="IPR009057">
    <property type="entry name" value="Homeodomain-like_sf"/>
</dbReference>
<accession>A0A6N8KW56</accession>
<keyword evidence="6" id="KW-0732">Signal</keyword>
<evidence type="ECO:0000256" key="3">
    <source>
        <dbReference type="ARBA" id="ARBA00023163"/>
    </source>
</evidence>
<dbReference type="RefSeq" id="WP_160367153.1">
    <property type="nucleotide sequence ID" value="NZ_WSQA01000001.1"/>
</dbReference>
<keyword evidence="9" id="KW-1185">Reference proteome</keyword>
<dbReference type="SMART" id="SM00028">
    <property type="entry name" value="TPR"/>
    <property type="match status" value="4"/>
</dbReference>
<feature type="compositionally biased region" description="Acidic residues" evidence="4">
    <location>
        <begin position="432"/>
        <end position="447"/>
    </location>
</feature>
<keyword evidence="3" id="KW-0804">Transcription</keyword>
<keyword evidence="5" id="KW-0472">Membrane</keyword>
<keyword evidence="2" id="KW-0238">DNA-binding</keyword>
<proteinExistence type="predicted"/>
<evidence type="ECO:0000313" key="8">
    <source>
        <dbReference type="EMBL" id="MVZ60501.1"/>
    </source>
</evidence>
<name>A0A6N8KW56_9SPHI</name>
<keyword evidence="5" id="KW-0812">Transmembrane</keyword>
<dbReference type="SMART" id="SM00342">
    <property type="entry name" value="HTH_ARAC"/>
    <property type="match status" value="1"/>
</dbReference>
<feature type="chain" id="PRO_5027031355" evidence="6">
    <location>
        <begin position="28"/>
        <end position="582"/>
    </location>
</feature>
<keyword evidence="1" id="KW-0805">Transcription regulation</keyword>
<sequence>MKFTETLYRSALILLLVLLGAIQPLHAQDSLAKYANEELLDKAFQTRQRFYLTYLEKRKLNEDEQKMLYQDLGSSLISDGVLDSAMHYYQKLDTLASKTKDDFQAFVAKISVAEVLYRQKEYTRSQQFFEAAQQYIAKFPEGRERILADAEYSYFYYLSGKFDLYVAENEKNLKAMNTLLEQRNLDNYERLYLIMSKVTLEVFLAKGYIMQEQFDQAASYLQDAKALLDKHFPNEVHLMGIDQQLGMGQLHLFKKEYEQANTYLKEVIQLGEENNHKEYTYKAHVFLAIAQYQQGNYQAALQEAEAAIQGKIGVADYIDFEMESLRYAYLSAKELGETEKVMEYSRQFIEQDAALNDNKKSNFVNSFINNLEVNKLEDDLKKKSETNYLLRYSLFGFGFLILGLILFGYYQLRENKKIKVKIREYMAKLDEPEEALEPQDTPEEEEVQAIQPESKPRVEEIDEKTTRILEKLKDFEHGDLFVDSKMSLAFLASYLGTNTITLSKVINTHKQMNFNDYINGLRIRYIIERIKNEPQFEQYKIAYLAEVSGFSSHSIFSKAFKKSTGVTPSQFLEYLKEEASQV</sequence>
<evidence type="ECO:0000256" key="6">
    <source>
        <dbReference type="SAM" id="SignalP"/>
    </source>
</evidence>
<dbReference type="InterPro" id="IPR018060">
    <property type="entry name" value="HTH_AraC"/>
</dbReference>
<feature type="region of interest" description="Disordered" evidence="4">
    <location>
        <begin position="432"/>
        <end position="456"/>
    </location>
</feature>
<dbReference type="GO" id="GO:0043565">
    <property type="term" value="F:sequence-specific DNA binding"/>
    <property type="evidence" value="ECO:0007669"/>
    <property type="project" value="InterPro"/>
</dbReference>
<dbReference type="OrthoDB" id="704028at2"/>
<dbReference type="SUPFAM" id="SSF48452">
    <property type="entry name" value="TPR-like"/>
    <property type="match status" value="2"/>
</dbReference>
<keyword evidence="5" id="KW-1133">Transmembrane helix</keyword>
<evidence type="ECO:0000256" key="1">
    <source>
        <dbReference type="ARBA" id="ARBA00023015"/>
    </source>
</evidence>
<evidence type="ECO:0000256" key="2">
    <source>
        <dbReference type="ARBA" id="ARBA00023125"/>
    </source>
</evidence>
<organism evidence="8 9">
    <name type="scientific">Sphingobacterium humi</name>
    <dbReference type="NCBI Taxonomy" id="1796905"/>
    <lineage>
        <taxon>Bacteria</taxon>
        <taxon>Pseudomonadati</taxon>
        <taxon>Bacteroidota</taxon>
        <taxon>Sphingobacteriia</taxon>
        <taxon>Sphingobacteriales</taxon>
        <taxon>Sphingobacteriaceae</taxon>
        <taxon>Sphingobacterium</taxon>
    </lineage>
</organism>
<evidence type="ECO:0000313" key="9">
    <source>
        <dbReference type="Proteomes" id="UP000435036"/>
    </source>
</evidence>
<dbReference type="EMBL" id="WSQA01000001">
    <property type="protein sequence ID" value="MVZ60501.1"/>
    <property type="molecule type" value="Genomic_DNA"/>
</dbReference>